<dbReference type="CDD" id="cd06579">
    <property type="entry name" value="TM_PBP1_transp_AraH_like"/>
    <property type="match status" value="1"/>
</dbReference>
<evidence type="ECO:0000256" key="9">
    <source>
        <dbReference type="ARBA" id="ARBA00025439"/>
    </source>
</evidence>
<dbReference type="GO" id="GO:0005886">
    <property type="term" value="C:plasma membrane"/>
    <property type="evidence" value="ECO:0007669"/>
    <property type="project" value="UniProtKB-SubCell"/>
</dbReference>
<dbReference type="STRING" id="112248.SAMN05444392_10690"/>
<feature type="transmembrane region" description="Helical" evidence="11">
    <location>
        <begin position="106"/>
        <end position="128"/>
    </location>
</feature>
<keyword evidence="3" id="KW-0813">Transport</keyword>
<feature type="transmembrane region" description="Helical" evidence="11">
    <location>
        <begin position="83"/>
        <end position="100"/>
    </location>
</feature>
<gene>
    <name evidence="12" type="ORF">SAMN05444392_10690</name>
</gene>
<feature type="transmembrane region" description="Helical" evidence="11">
    <location>
        <begin position="249"/>
        <end position="267"/>
    </location>
</feature>
<evidence type="ECO:0000256" key="2">
    <source>
        <dbReference type="ARBA" id="ARBA00011262"/>
    </source>
</evidence>
<feature type="transmembrane region" description="Helical" evidence="11">
    <location>
        <begin position="32"/>
        <end position="52"/>
    </location>
</feature>
<evidence type="ECO:0000313" key="12">
    <source>
        <dbReference type="EMBL" id="SHF01703.1"/>
    </source>
</evidence>
<evidence type="ECO:0000313" key="13">
    <source>
        <dbReference type="Proteomes" id="UP000184476"/>
    </source>
</evidence>
<evidence type="ECO:0000256" key="3">
    <source>
        <dbReference type="ARBA" id="ARBA00022448"/>
    </source>
</evidence>
<evidence type="ECO:0000256" key="5">
    <source>
        <dbReference type="ARBA" id="ARBA00022519"/>
    </source>
</evidence>
<comment type="subunit">
    <text evidence="2">The complex is composed of two ATP-binding proteins (LsrA), two transmembrane proteins (LsrC and LsrD) and a solute-binding protein (LsrB).</text>
</comment>
<keyword evidence="5" id="KW-0997">Cell inner membrane</keyword>
<comment type="subcellular location">
    <subcellularLocation>
        <location evidence="1">Cell membrane</location>
        <topology evidence="1">Multi-pass membrane protein</topology>
    </subcellularLocation>
</comment>
<keyword evidence="6 11" id="KW-0812">Transmembrane</keyword>
<evidence type="ECO:0000256" key="6">
    <source>
        <dbReference type="ARBA" id="ARBA00022692"/>
    </source>
</evidence>
<feature type="transmembrane region" description="Helical" evidence="11">
    <location>
        <begin position="58"/>
        <end position="76"/>
    </location>
</feature>
<sequence>MEANSKSITGSSTFGYRKPVIRFLLREDVPPLIFVLILMVTLSLSTNTFLTLENIQAIFIQISVLGIVALAVNHVILSGEIDISVGSVIAICAFFYGYIATKFGGVLLPLLASLLIGALIGAINGLFVTKGRVPSFIVTLGTMNILRGIVLLTAGDLVINLPDDSRILGTKTFLGLNVSIFILIAAFLFIAFLNRHTTWGRDVMAVGGNKKAAEMIGLPVHRVVIGTFVLTGVCCGLAAVLFLSQIGQLQATAASGFELQVIASVVIGGTSIMGGKGSVYAPLIGAILIGTITNAMTILKVPGTYIDLALGAVILMAITTDFVRRRMVTNL</sequence>
<name>A0A1M4Y800_9BACL</name>
<feature type="transmembrane region" description="Helical" evidence="11">
    <location>
        <begin position="223"/>
        <end position="243"/>
    </location>
</feature>
<dbReference type="Proteomes" id="UP000184476">
    <property type="component" value="Unassembled WGS sequence"/>
</dbReference>
<dbReference type="InterPro" id="IPR001851">
    <property type="entry name" value="ABC_transp_permease"/>
</dbReference>
<reference evidence="12 13" key="1">
    <citation type="submission" date="2016-11" db="EMBL/GenBank/DDBJ databases">
        <authorList>
            <person name="Jaros S."/>
            <person name="Januszkiewicz K."/>
            <person name="Wedrychowicz H."/>
        </authorList>
    </citation>
    <scope>NUCLEOTIDE SEQUENCE [LARGE SCALE GENOMIC DNA]</scope>
    <source>
        <strain evidence="12 13">DSM 44666</strain>
    </source>
</reference>
<dbReference type="PANTHER" id="PTHR32196">
    <property type="entry name" value="ABC TRANSPORTER PERMEASE PROTEIN YPHD-RELATED-RELATED"/>
    <property type="match status" value="1"/>
</dbReference>
<comment type="function">
    <text evidence="9">Part of the ABC transporter complex LsrABCD involved in autoinducer 2 (AI-2) import. Probably responsible for the translocation of the substrate across the membrane.</text>
</comment>
<evidence type="ECO:0000256" key="4">
    <source>
        <dbReference type="ARBA" id="ARBA00022475"/>
    </source>
</evidence>
<evidence type="ECO:0000256" key="1">
    <source>
        <dbReference type="ARBA" id="ARBA00004651"/>
    </source>
</evidence>
<proteinExistence type="predicted"/>
<keyword evidence="13" id="KW-1185">Reference proteome</keyword>
<dbReference type="Pfam" id="PF02653">
    <property type="entry name" value="BPD_transp_2"/>
    <property type="match status" value="1"/>
</dbReference>
<accession>A0A1M4Y800</accession>
<feature type="transmembrane region" description="Helical" evidence="11">
    <location>
        <begin position="135"/>
        <end position="154"/>
    </location>
</feature>
<evidence type="ECO:0000256" key="7">
    <source>
        <dbReference type="ARBA" id="ARBA00022989"/>
    </source>
</evidence>
<keyword evidence="8 11" id="KW-0472">Membrane</keyword>
<feature type="transmembrane region" description="Helical" evidence="11">
    <location>
        <begin position="174"/>
        <end position="194"/>
    </location>
</feature>
<evidence type="ECO:0000256" key="8">
    <source>
        <dbReference type="ARBA" id="ARBA00023136"/>
    </source>
</evidence>
<protein>
    <recommendedName>
        <fullName evidence="10">Autoinducer 2 import system permease protein LsrC</fullName>
    </recommendedName>
</protein>
<feature type="transmembrane region" description="Helical" evidence="11">
    <location>
        <begin position="279"/>
        <end position="299"/>
    </location>
</feature>
<evidence type="ECO:0000256" key="11">
    <source>
        <dbReference type="SAM" id="Phobius"/>
    </source>
</evidence>
<organism evidence="12 13">
    <name type="scientific">Seinonella peptonophila</name>
    <dbReference type="NCBI Taxonomy" id="112248"/>
    <lineage>
        <taxon>Bacteria</taxon>
        <taxon>Bacillati</taxon>
        <taxon>Bacillota</taxon>
        <taxon>Bacilli</taxon>
        <taxon>Bacillales</taxon>
        <taxon>Thermoactinomycetaceae</taxon>
        <taxon>Seinonella</taxon>
    </lineage>
</organism>
<feature type="transmembrane region" description="Helical" evidence="11">
    <location>
        <begin position="305"/>
        <end position="323"/>
    </location>
</feature>
<keyword evidence="4" id="KW-1003">Cell membrane</keyword>
<dbReference type="AlphaFoldDB" id="A0A1M4Y800"/>
<dbReference type="GO" id="GO:0022857">
    <property type="term" value="F:transmembrane transporter activity"/>
    <property type="evidence" value="ECO:0007669"/>
    <property type="project" value="InterPro"/>
</dbReference>
<dbReference type="EMBL" id="FQVL01000006">
    <property type="protein sequence ID" value="SHF01703.1"/>
    <property type="molecule type" value="Genomic_DNA"/>
</dbReference>
<dbReference type="PANTHER" id="PTHR32196:SF29">
    <property type="entry name" value="AUTOINDUCER 2 IMPORT SYSTEM PERMEASE PROTEIN LSRC"/>
    <property type="match status" value="1"/>
</dbReference>
<keyword evidence="7 11" id="KW-1133">Transmembrane helix</keyword>
<evidence type="ECO:0000256" key="10">
    <source>
        <dbReference type="ARBA" id="ARBA00039382"/>
    </source>
</evidence>